<dbReference type="Pfam" id="PF07584">
    <property type="entry name" value="BatA"/>
    <property type="match status" value="1"/>
</dbReference>
<keyword evidence="1" id="KW-0812">Transmembrane</keyword>
<keyword evidence="4" id="KW-1185">Reference proteome</keyword>
<dbReference type="NCBIfam" id="TIGR02226">
    <property type="entry name" value="two_anch"/>
    <property type="match status" value="1"/>
</dbReference>
<feature type="transmembrane region" description="Helical" evidence="1">
    <location>
        <begin position="622"/>
        <end position="644"/>
    </location>
</feature>
<proteinExistence type="predicted"/>
<dbReference type="InterPro" id="IPR024163">
    <property type="entry name" value="Aerotolerance_reg_N"/>
</dbReference>
<dbReference type="PANTHER" id="PTHR37464:SF1">
    <property type="entry name" value="BLL2463 PROTEIN"/>
    <property type="match status" value="1"/>
</dbReference>
<sequence>MQFKHPEILYALLLLLIPIIVHLFQLRKFKKTAFTNVAFLKEATLKTRKSSKIKKWLVLCTRLLLLAAIVFAFAQPFTTKTNVLNAKKETVIYLDNSFSMQAKGSNGGLLKRAVQDLINSIPENENITLFTNNSVFNNTTIKSIKNELLQLNYSPNTLSVQAVLLKSNTFYNHSTNISTNTLKNTVLISDFQINNNSTSITTDTLSNLHLVKLKPVNINNIALDSAYISNTSPTDIELTVQLKQSGNGIDNVPVSLFNNNRLIAKTSVEISNKASTVFSLPANKIINGKITINDAHLQFDNSLFFNISNSSRINVLSINESDDSFLKRIYNAAEFNYTSTSTNQLNYNGLDNQHLIILNELSTIPNALISALKAFENNGGFLVVIPSKDIAKSSYNTLLVNYATSFNDLITTKKRITTINYSHPLYSNGVFEKQVRNFQYPKVNSFYNVVSNGASKVLSFEDDKAFLYQNQNTFIFTSALSSANSNFKNSPLIVPTLYNIAKLSFKIPQLYYTIGEENSFDVDTQLQQDDILSMENNDVNMIPKQQNFNNKVVIYTSNNPSIAGTYAIKKKAETITNISYNYNRNESDLVYTNFSNITGASLSDSISEIFYTIKSDTKINALWKWFVIFALALLLIEMLILKYFK</sequence>
<dbReference type="RefSeq" id="WP_388013502.1">
    <property type="nucleotide sequence ID" value="NZ_JBHUDT010000001.1"/>
</dbReference>
<evidence type="ECO:0000256" key="1">
    <source>
        <dbReference type="SAM" id="Phobius"/>
    </source>
</evidence>
<keyword evidence="1" id="KW-0472">Membrane</keyword>
<dbReference type="Proteomes" id="UP001597441">
    <property type="component" value="Unassembled WGS sequence"/>
</dbReference>
<name>A0ABW5JQ87_9FLAO</name>
<dbReference type="InterPro" id="IPR036465">
    <property type="entry name" value="vWFA_dom_sf"/>
</dbReference>
<feature type="transmembrane region" description="Helical" evidence="1">
    <location>
        <begin position="56"/>
        <end position="74"/>
    </location>
</feature>
<dbReference type="InterPro" id="IPR011933">
    <property type="entry name" value="Double_TM_dom"/>
</dbReference>
<dbReference type="EMBL" id="JBHULK010000001">
    <property type="protein sequence ID" value="MFD2533935.1"/>
    <property type="molecule type" value="Genomic_DNA"/>
</dbReference>
<feature type="transmembrane region" description="Helical" evidence="1">
    <location>
        <begin position="6"/>
        <end position="24"/>
    </location>
</feature>
<keyword evidence="1" id="KW-1133">Transmembrane helix</keyword>
<organism evidence="3 4">
    <name type="scientific">Gelatiniphilus marinus</name>
    <dbReference type="NCBI Taxonomy" id="1759464"/>
    <lineage>
        <taxon>Bacteria</taxon>
        <taxon>Pseudomonadati</taxon>
        <taxon>Bacteroidota</taxon>
        <taxon>Flavobacteriia</taxon>
        <taxon>Flavobacteriales</taxon>
        <taxon>Flavobacteriaceae</taxon>
        <taxon>Gelatiniphilus</taxon>
    </lineage>
</organism>
<gene>
    <name evidence="3" type="ORF">ACFSQS_02375</name>
</gene>
<dbReference type="SUPFAM" id="SSF53300">
    <property type="entry name" value="vWA-like"/>
    <property type="match status" value="1"/>
</dbReference>
<protein>
    <submittedName>
        <fullName evidence="3">BatA domain-containing protein</fullName>
    </submittedName>
</protein>
<evidence type="ECO:0000259" key="2">
    <source>
        <dbReference type="Pfam" id="PF07584"/>
    </source>
</evidence>
<comment type="caution">
    <text evidence="3">The sequence shown here is derived from an EMBL/GenBank/DDBJ whole genome shotgun (WGS) entry which is preliminary data.</text>
</comment>
<dbReference type="PANTHER" id="PTHR37464">
    <property type="entry name" value="BLL2463 PROTEIN"/>
    <property type="match status" value="1"/>
</dbReference>
<feature type="domain" description="Aerotolerance regulator N-terminal" evidence="2">
    <location>
        <begin position="1"/>
        <end position="76"/>
    </location>
</feature>
<evidence type="ECO:0000313" key="4">
    <source>
        <dbReference type="Proteomes" id="UP001597441"/>
    </source>
</evidence>
<accession>A0ABW5JQ87</accession>
<evidence type="ECO:0000313" key="3">
    <source>
        <dbReference type="EMBL" id="MFD2533935.1"/>
    </source>
</evidence>
<reference evidence="4" key="1">
    <citation type="journal article" date="2019" name="Int. J. Syst. Evol. Microbiol.">
        <title>The Global Catalogue of Microorganisms (GCM) 10K type strain sequencing project: providing services to taxonomists for standard genome sequencing and annotation.</title>
        <authorList>
            <consortium name="The Broad Institute Genomics Platform"/>
            <consortium name="The Broad Institute Genome Sequencing Center for Infectious Disease"/>
            <person name="Wu L."/>
            <person name="Ma J."/>
        </authorList>
    </citation>
    <scope>NUCLEOTIDE SEQUENCE [LARGE SCALE GENOMIC DNA]</scope>
    <source>
        <strain evidence="4">KCTC 42903</strain>
    </source>
</reference>